<evidence type="ECO:0000256" key="1">
    <source>
        <dbReference type="ARBA" id="ARBA00004394"/>
    </source>
</evidence>
<sequence>MANWLSSRLKAAEQLLQQIDQQAAATLHKEKDAGQREGFRDEKGPEKRFQPTRKEKETYGTPSDDGFGSSRGRGQLFDRPLQSKPGGGRKLSSEERQQRTPNQKPLKASPSQSKILSENRDDWSELLGSPDLLATSLSRPRSNDFETHTSGMKSSRTKLKSTTGLTPSSRTSSNGDLHTLTPVKGTHVSPTKDAPKISRASSYTSVEKAVGTPDGIEVAVTKAKQENGVEMGAQGNKLEEPNPNGDIENTKQVSEEGQRVRNDGQVDKRDSNNSDVKEPDQADGSGTEVAATPGTFASELRSFSGDLRGEDATTESSGGAQELNRPTEGSQDGIPSEEYVELVEDTQGMSFGSSIVPEQEENNLFLDTQTAETQNGERDSSTRSDADHESEEEEEEILSVESLSNSEDEESSDSGTDRSSDSEDSDYEKRRARKLALRKKLARRRALEAKAAAEEAARVAIREREDLVERLQRERDSLEALLAEGEEQHVKMAAELRESMMEVVQLLEQEKQLHSNTRRQGLELEVKLEAENAELAKSLAASQWDLDEITSKVSNARAVVEAQLDACSDLEREVALLRIRLSRPHRSQRAIDNAYEAESLEEEKSRITARIEQLQLQAEDLQDSLKRLQDRQSAPSSIQLELESQLAQITDSLIHKQAQVEELSTEKATLIFRVEALSNSLREEKLAMTSRAGKRNPIKGAWADWSTFDDDLEYGYGKYKAKERAWDSEDLRFDHPNVPYHFQPFLRLIRQVDALVMGGALVLRRSGMARAFAGLYLLALHWCLLPSIISELYLVEQE</sequence>
<feature type="compositionally biased region" description="Basic and acidic residues" evidence="8">
    <location>
        <begin position="253"/>
        <end position="280"/>
    </location>
</feature>
<feature type="coiled-coil region" evidence="7">
    <location>
        <begin position="597"/>
        <end position="631"/>
    </location>
</feature>
<feature type="coiled-coil region" evidence="7">
    <location>
        <begin position="437"/>
        <end position="488"/>
    </location>
</feature>
<evidence type="ECO:0000256" key="7">
    <source>
        <dbReference type="SAM" id="Coils"/>
    </source>
</evidence>
<keyword evidence="6 9" id="KW-0472">Membrane</keyword>
<reference evidence="10 11" key="1">
    <citation type="submission" date="2024-09" db="EMBL/GenBank/DDBJ databases">
        <title>Chromosome-scale assembly of Riccia sorocarpa.</title>
        <authorList>
            <person name="Paukszto L."/>
        </authorList>
    </citation>
    <scope>NUCLEOTIDE SEQUENCE [LARGE SCALE GENOMIC DNA]</scope>
    <source>
        <strain evidence="10">LP-2024</strain>
        <tissue evidence="10">Aerial parts of the thallus</tissue>
    </source>
</reference>
<accession>A0ABD3GP68</accession>
<keyword evidence="3 9" id="KW-1133">Transmembrane helix</keyword>
<evidence type="ECO:0000256" key="3">
    <source>
        <dbReference type="ARBA" id="ARBA00022989"/>
    </source>
</evidence>
<dbReference type="InterPro" id="IPR019177">
    <property type="entry name" value="Golgin_subfamily_A_member_5"/>
</dbReference>
<feature type="transmembrane region" description="Helical" evidence="9">
    <location>
        <begin position="775"/>
        <end position="795"/>
    </location>
</feature>
<feature type="compositionally biased region" description="Polar residues" evidence="8">
    <location>
        <begin position="99"/>
        <end position="116"/>
    </location>
</feature>
<evidence type="ECO:0008006" key="12">
    <source>
        <dbReference type="Google" id="ProtNLM"/>
    </source>
</evidence>
<comment type="caution">
    <text evidence="10">The sequence shown here is derived from an EMBL/GenBank/DDBJ whole genome shotgun (WGS) entry which is preliminary data.</text>
</comment>
<evidence type="ECO:0000256" key="2">
    <source>
        <dbReference type="ARBA" id="ARBA00022692"/>
    </source>
</evidence>
<dbReference type="Proteomes" id="UP001633002">
    <property type="component" value="Unassembled WGS sequence"/>
</dbReference>
<dbReference type="GO" id="GO:0000139">
    <property type="term" value="C:Golgi membrane"/>
    <property type="evidence" value="ECO:0007669"/>
    <property type="project" value="UniProtKB-SubCell"/>
</dbReference>
<keyword evidence="2 9" id="KW-0812">Transmembrane</keyword>
<name>A0ABD3GP68_9MARC</name>
<feature type="region of interest" description="Disordered" evidence="8">
    <location>
        <begin position="25"/>
        <end position="429"/>
    </location>
</feature>
<feature type="compositionally biased region" description="Polar residues" evidence="8">
    <location>
        <begin position="365"/>
        <end position="374"/>
    </location>
</feature>
<feature type="compositionally biased region" description="Polar residues" evidence="8">
    <location>
        <begin position="148"/>
        <end position="176"/>
    </location>
</feature>
<evidence type="ECO:0000256" key="6">
    <source>
        <dbReference type="ARBA" id="ARBA00023136"/>
    </source>
</evidence>
<dbReference type="AlphaFoldDB" id="A0ABD3GP68"/>
<feature type="compositionally biased region" description="Basic and acidic residues" evidence="8">
    <location>
        <begin position="375"/>
        <end position="387"/>
    </location>
</feature>
<evidence type="ECO:0000256" key="9">
    <source>
        <dbReference type="SAM" id="Phobius"/>
    </source>
</evidence>
<protein>
    <recommendedName>
        <fullName evidence="12">Golgin-84</fullName>
    </recommendedName>
</protein>
<evidence type="ECO:0000313" key="11">
    <source>
        <dbReference type="Proteomes" id="UP001633002"/>
    </source>
</evidence>
<dbReference type="EMBL" id="JBJQOH010000007">
    <property type="protein sequence ID" value="KAL3680968.1"/>
    <property type="molecule type" value="Genomic_DNA"/>
</dbReference>
<keyword evidence="11" id="KW-1185">Reference proteome</keyword>
<evidence type="ECO:0000256" key="4">
    <source>
        <dbReference type="ARBA" id="ARBA00023034"/>
    </source>
</evidence>
<keyword evidence="5 7" id="KW-0175">Coiled coil</keyword>
<organism evidence="10 11">
    <name type="scientific">Riccia sorocarpa</name>
    <dbReference type="NCBI Taxonomy" id="122646"/>
    <lineage>
        <taxon>Eukaryota</taxon>
        <taxon>Viridiplantae</taxon>
        <taxon>Streptophyta</taxon>
        <taxon>Embryophyta</taxon>
        <taxon>Marchantiophyta</taxon>
        <taxon>Marchantiopsida</taxon>
        <taxon>Marchantiidae</taxon>
        <taxon>Marchantiales</taxon>
        <taxon>Ricciaceae</taxon>
        <taxon>Riccia</taxon>
    </lineage>
</organism>
<keyword evidence="4" id="KW-0333">Golgi apparatus</keyword>
<comment type="subcellular location">
    <subcellularLocation>
        <location evidence="1">Golgi apparatus membrane</location>
    </subcellularLocation>
</comment>
<feature type="compositionally biased region" description="Basic and acidic residues" evidence="8">
    <location>
        <begin position="27"/>
        <end position="58"/>
    </location>
</feature>
<evidence type="ECO:0000256" key="5">
    <source>
        <dbReference type="ARBA" id="ARBA00023054"/>
    </source>
</evidence>
<dbReference type="PANTHER" id="PTHR13815:SF5">
    <property type="entry name" value="GOLGIN CANDIDATE 2"/>
    <property type="match status" value="1"/>
</dbReference>
<proteinExistence type="predicted"/>
<feature type="compositionally biased region" description="Acidic residues" evidence="8">
    <location>
        <begin position="388"/>
        <end position="398"/>
    </location>
</feature>
<evidence type="ECO:0000256" key="8">
    <source>
        <dbReference type="SAM" id="MobiDB-lite"/>
    </source>
</evidence>
<feature type="compositionally biased region" description="Low complexity" evidence="8">
    <location>
        <begin position="63"/>
        <end position="74"/>
    </location>
</feature>
<gene>
    <name evidence="10" type="ORF">R1sor_023924</name>
</gene>
<dbReference type="PANTHER" id="PTHR13815">
    <property type="entry name" value="GOLGIN-84"/>
    <property type="match status" value="1"/>
</dbReference>
<evidence type="ECO:0000313" key="10">
    <source>
        <dbReference type="EMBL" id="KAL3680968.1"/>
    </source>
</evidence>